<evidence type="ECO:0000313" key="2">
    <source>
        <dbReference type="Proteomes" id="UP000076407"/>
    </source>
</evidence>
<dbReference type="VEuPathDB" id="VectorBase:AQUA004042"/>
<name>A0A182X2M3_ANOQN</name>
<reference evidence="1" key="1">
    <citation type="submission" date="2020-05" db="UniProtKB">
        <authorList>
            <consortium name="EnsemblMetazoa"/>
        </authorList>
    </citation>
    <scope>IDENTIFICATION</scope>
    <source>
        <strain evidence="1">SANGQUA</strain>
    </source>
</reference>
<sequence>MKRRCSSNNESPKIDAGLEAKHWKLKVSNVVTGVETASKECSDNDNNVYSLINWDEEWHDMHCNTVHQTYLHGKDAVS</sequence>
<organism evidence="1 2">
    <name type="scientific">Anopheles quadriannulatus</name>
    <name type="common">Mosquito</name>
    <dbReference type="NCBI Taxonomy" id="34691"/>
    <lineage>
        <taxon>Eukaryota</taxon>
        <taxon>Metazoa</taxon>
        <taxon>Ecdysozoa</taxon>
        <taxon>Arthropoda</taxon>
        <taxon>Hexapoda</taxon>
        <taxon>Insecta</taxon>
        <taxon>Pterygota</taxon>
        <taxon>Neoptera</taxon>
        <taxon>Endopterygota</taxon>
        <taxon>Diptera</taxon>
        <taxon>Nematocera</taxon>
        <taxon>Culicoidea</taxon>
        <taxon>Culicidae</taxon>
        <taxon>Anophelinae</taxon>
        <taxon>Anopheles</taxon>
    </lineage>
</organism>
<dbReference type="EnsemblMetazoa" id="AQUA004042-RA">
    <property type="protein sequence ID" value="AQUA004042-PA"/>
    <property type="gene ID" value="AQUA004042"/>
</dbReference>
<dbReference type="AlphaFoldDB" id="A0A182X2M3"/>
<dbReference type="Proteomes" id="UP000076407">
    <property type="component" value="Unassembled WGS sequence"/>
</dbReference>
<proteinExistence type="predicted"/>
<accession>A0A182X2M3</accession>
<keyword evidence="2" id="KW-1185">Reference proteome</keyword>
<evidence type="ECO:0000313" key="1">
    <source>
        <dbReference type="EnsemblMetazoa" id="AQUA004042-PA"/>
    </source>
</evidence>
<protein>
    <submittedName>
        <fullName evidence="1">Uncharacterized protein</fullName>
    </submittedName>
</protein>